<dbReference type="SMART" id="SM00248">
    <property type="entry name" value="ANK"/>
    <property type="match status" value="7"/>
</dbReference>
<feature type="repeat" description="ANK" evidence="3">
    <location>
        <begin position="114"/>
        <end position="146"/>
    </location>
</feature>
<evidence type="ECO:0000256" key="1">
    <source>
        <dbReference type="ARBA" id="ARBA00022737"/>
    </source>
</evidence>
<dbReference type="PROSITE" id="PS50297">
    <property type="entry name" value="ANK_REP_REGION"/>
    <property type="match status" value="5"/>
</dbReference>
<comment type="caution">
    <text evidence="5">The sequence shown here is derived from an EMBL/GenBank/DDBJ whole genome shotgun (WGS) entry which is preliminary data.</text>
</comment>
<sequence>MHVCDEATTLPEPKIERMAPPPSAELEKFLKENGLSLENRKARVAAIHRAVAKKNTAIVGELLDLHPKDCRDARAQDGSRKNRTPLHNAAQLGLHPIVEKLLAKGAQVDSRSSGGWTPLIFAAAYNRREVVRTLLKNGADVHAKSAPDASKSDGGEITALHVATQSWSAQVTLKLLLSGADPNAASANGDTPLHFAVRARSTPCAALLLFHGASATAKNKEGIATQRLLENLSTSERRRFDHVFSCAKAKGNHNVFLQEYHKKEEFPTHIGQAIHWAIDKNLEMAVAYLLHADPYAVEATSPRGWHPLHRAARHGLEKCVQVLLQHGAEVDCLNNEGWTPLMFAARFDKTDIVKLLLDKGANRDLTSDAGESALQLARTHDHRQTALRLAIRFVPPSEVGPEKTNPPNQDVASEIQNLNLGGDTRQGRPEVKDSGMLKPPKSPRRTPSPSLSEEVQQIQGRFHHFHHI</sequence>
<evidence type="ECO:0000256" key="3">
    <source>
        <dbReference type="PROSITE-ProRule" id="PRU00023"/>
    </source>
</evidence>
<dbReference type="Gene3D" id="1.25.40.20">
    <property type="entry name" value="Ankyrin repeat-containing domain"/>
    <property type="match status" value="4"/>
</dbReference>
<feature type="region of interest" description="Disordered" evidence="4">
    <location>
        <begin position="1"/>
        <end position="21"/>
    </location>
</feature>
<dbReference type="InterPro" id="IPR002110">
    <property type="entry name" value="Ankyrin_rpt"/>
</dbReference>
<dbReference type="Pfam" id="PF13637">
    <property type="entry name" value="Ank_4"/>
    <property type="match status" value="1"/>
</dbReference>
<keyword evidence="2 3" id="KW-0040">ANK repeat</keyword>
<dbReference type="Proteomes" id="UP000766486">
    <property type="component" value="Unassembled WGS sequence"/>
</dbReference>
<dbReference type="PANTHER" id="PTHR24126">
    <property type="entry name" value="ANKYRIN REPEAT, PH AND SEC7 DOMAIN CONTAINING PROTEIN SECG-RELATED"/>
    <property type="match status" value="1"/>
</dbReference>
<dbReference type="PANTHER" id="PTHR24126:SF14">
    <property type="entry name" value="ANK_REP_REGION DOMAIN-CONTAINING PROTEIN"/>
    <property type="match status" value="1"/>
</dbReference>
<feature type="repeat" description="ANK" evidence="3">
    <location>
        <begin position="188"/>
        <end position="220"/>
    </location>
</feature>
<dbReference type="InterPro" id="IPR036770">
    <property type="entry name" value="Ankyrin_rpt-contain_sf"/>
</dbReference>
<evidence type="ECO:0000313" key="6">
    <source>
        <dbReference type="Proteomes" id="UP000766486"/>
    </source>
</evidence>
<feature type="repeat" description="ANK" evidence="3">
    <location>
        <begin position="81"/>
        <end position="113"/>
    </location>
</feature>
<evidence type="ECO:0000256" key="4">
    <source>
        <dbReference type="SAM" id="MobiDB-lite"/>
    </source>
</evidence>
<dbReference type="PRINTS" id="PR01415">
    <property type="entry name" value="ANKYRIN"/>
</dbReference>
<keyword evidence="6" id="KW-1185">Reference proteome</keyword>
<feature type="repeat" description="ANK" evidence="3">
    <location>
        <begin position="303"/>
        <end position="335"/>
    </location>
</feature>
<keyword evidence="1" id="KW-0677">Repeat</keyword>
<gene>
    <name evidence="5" type="ORF">CLO192961_LOCUS328977</name>
</gene>
<dbReference type="Pfam" id="PF12796">
    <property type="entry name" value="Ank_2"/>
    <property type="match status" value="2"/>
</dbReference>
<dbReference type="PROSITE" id="PS50088">
    <property type="entry name" value="ANK_REPEAT"/>
    <property type="match status" value="5"/>
</dbReference>
<dbReference type="SUPFAM" id="SSF48403">
    <property type="entry name" value="Ankyrin repeat"/>
    <property type="match status" value="1"/>
</dbReference>
<feature type="repeat" description="ANK" evidence="3">
    <location>
        <begin position="336"/>
        <end position="368"/>
    </location>
</feature>
<evidence type="ECO:0000256" key="2">
    <source>
        <dbReference type="ARBA" id="ARBA00023043"/>
    </source>
</evidence>
<name>A0ABY6URF2_BIOOC</name>
<reference evidence="5 6" key="1">
    <citation type="submission" date="2019-06" db="EMBL/GenBank/DDBJ databases">
        <authorList>
            <person name="Broberg M."/>
        </authorList>
    </citation>
    <scope>NUCLEOTIDE SEQUENCE [LARGE SCALE GENOMIC DNA]</scope>
</reference>
<proteinExistence type="predicted"/>
<evidence type="ECO:0000313" key="5">
    <source>
        <dbReference type="EMBL" id="VUC32731.1"/>
    </source>
</evidence>
<dbReference type="EMBL" id="CABFNS010000851">
    <property type="protein sequence ID" value="VUC32731.1"/>
    <property type="molecule type" value="Genomic_DNA"/>
</dbReference>
<feature type="compositionally biased region" description="Basic and acidic residues" evidence="4">
    <location>
        <begin position="425"/>
        <end position="435"/>
    </location>
</feature>
<organism evidence="5 6">
    <name type="scientific">Bionectria ochroleuca</name>
    <name type="common">Gliocladium roseum</name>
    <dbReference type="NCBI Taxonomy" id="29856"/>
    <lineage>
        <taxon>Eukaryota</taxon>
        <taxon>Fungi</taxon>
        <taxon>Dikarya</taxon>
        <taxon>Ascomycota</taxon>
        <taxon>Pezizomycotina</taxon>
        <taxon>Sordariomycetes</taxon>
        <taxon>Hypocreomycetidae</taxon>
        <taxon>Hypocreales</taxon>
        <taxon>Bionectriaceae</taxon>
        <taxon>Clonostachys</taxon>
    </lineage>
</organism>
<accession>A0ABY6URF2</accession>
<feature type="region of interest" description="Disordered" evidence="4">
    <location>
        <begin position="418"/>
        <end position="455"/>
    </location>
</feature>
<protein>
    <submittedName>
        <fullName evidence="5">Uncharacterized protein</fullName>
    </submittedName>
</protein>